<dbReference type="CDD" id="cd02674">
    <property type="entry name" value="Peptidase_C19R"/>
    <property type="match status" value="1"/>
</dbReference>
<dbReference type="OrthoDB" id="292964at2759"/>
<feature type="domain" description="USP" evidence="9">
    <location>
        <begin position="455"/>
        <end position="813"/>
    </location>
</feature>
<evidence type="ECO:0000313" key="10">
    <source>
        <dbReference type="EMBL" id="CAG8569341.1"/>
    </source>
</evidence>
<reference evidence="10" key="1">
    <citation type="submission" date="2021-06" db="EMBL/GenBank/DDBJ databases">
        <authorList>
            <person name="Kallberg Y."/>
            <person name="Tangrot J."/>
            <person name="Rosling A."/>
        </authorList>
    </citation>
    <scope>NUCLEOTIDE SEQUENCE</scope>
    <source>
        <strain evidence="10">AZ414A</strain>
    </source>
</reference>
<keyword evidence="3 7" id="KW-0645">Protease</keyword>
<dbReference type="GO" id="GO:0016579">
    <property type="term" value="P:protein deubiquitination"/>
    <property type="evidence" value="ECO:0007669"/>
    <property type="project" value="InterPro"/>
</dbReference>
<evidence type="ECO:0000313" key="11">
    <source>
        <dbReference type="Proteomes" id="UP000789706"/>
    </source>
</evidence>
<keyword evidence="6 7" id="KW-0788">Thiol protease</keyword>
<evidence type="ECO:0000256" key="4">
    <source>
        <dbReference type="ARBA" id="ARBA00022786"/>
    </source>
</evidence>
<comment type="similarity">
    <text evidence="2 7">Belongs to the peptidase C19 family.</text>
</comment>
<keyword evidence="4 7" id="KW-0833">Ubl conjugation pathway</keyword>
<dbReference type="PROSITE" id="PS00972">
    <property type="entry name" value="USP_1"/>
    <property type="match status" value="1"/>
</dbReference>
<dbReference type="PANTHER" id="PTHR21646">
    <property type="entry name" value="UBIQUITIN CARBOXYL-TERMINAL HYDROLASE"/>
    <property type="match status" value="1"/>
</dbReference>
<dbReference type="InterPro" id="IPR036873">
    <property type="entry name" value="Rhodanese-like_dom_sf"/>
</dbReference>
<evidence type="ECO:0000256" key="3">
    <source>
        <dbReference type="ARBA" id="ARBA00022670"/>
    </source>
</evidence>
<keyword evidence="5 7" id="KW-0378">Hydrolase</keyword>
<evidence type="ECO:0000256" key="6">
    <source>
        <dbReference type="ARBA" id="ARBA00022807"/>
    </source>
</evidence>
<dbReference type="SUPFAM" id="SSF52821">
    <property type="entry name" value="Rhodanese/Cell cycle control phosphatase"/>
    <property type="match status" value="1"/>
</dbReference>
<keyword evidence="11" id="KW-1185">Reference proteome</keyword>
<dbReference type="SUPFAM" id="SSF54001">
    <property type="entry name" value="Cysteine proteinases"/>
    <property type="match status" value="1"/>
</dbReference>
<accession>A0A9N9G0P2</accession>
<feature type="compositionally biased region" description="Pro residues" evidence="8">
    <location>
        <begin position="367"/>
        <end position="377"/>
    </location>
</feature>
<proteinExistence type="inferred from homology"/>
<evidence type="ECO:0000256" key="8">
    <source>
        <dbReference type="SAM" id="MobiDB-lite"/>
    </source>
</evidence>
<dbReference type="Gene3D" id="3.90.70.10">
    <property type="entry name" value="Cysteine proteinases"/>
    <property type="match status" value="1"/>
</dbReference>
<dbReference type="GO" id="GO:0006508">
    <property type="term" value="P:proteolysis"/>
    <property type="evidence" value="ECO:0007669"/>
    <property type="project" value="UniProtKB-KW"/>
</dbReference>
<dbReference type="EMBL" id="CAJVPK010001078">
    <property type="protein sequence ID" value="CAG8569341.1"/>
    <property type="molecule type" value="Genomic_DNA"/>
</dbReference>
<evidence type="ECO:0000256" key="2">
    <source>
        <dbReference type="ARBA" id="ARBA00009085"/>
    </source>
</evidence>
<dbReference type="Gene3D" id="3.40.250.10">
    <property type="entry name" value="Rhodanese-like domain"/>
    <property type="match status" value="1"/>
</dbReference>
<dbReference type="Pfam" id="PF00443">
    <property type="entry name" value="UCH"/>
    <property type="match status" value="1"/>
</dbReference>
<comment type="caution">
    <text evidence="10">The sequence shown here is derived from an EMBL/GenBank/DDBJ whole genome shotgun (WGS) entry which is preliminary data.</text>
</comment>
<dbReference type="InterPro" id="IPR028889">
    <property type="entry name" value="USP"/>
</dbReference>
<feature type="compositionally biased region" description="Low complexity" evidence="8">
    <location>
        <begin position="378"/>
        <end position="397"/>
    </location>
</feature>
<feature type="non-terminal residue" evidence="10">
    <location>
        <position position="1"/>
    </location>
</feature>
<dbReference type="GO" id="GO:0004843">
    <property type="term" value="F:cysteine-type deubiquitinase activity"/>
    <property type="evidence" value="ECO:0007669"/>
    <property type="project" value="UniProtKB-UniRule"/>
</dbReference>
<feature type="region of interest" description="Disordered" evidence="8">
    <location>
        <begin position="365"/>
        <end position="401"/>
    </location>
</feature>
<evidence type="ECO:0000256" key="1">
    <source>
        <dbReference type="ARBA" id="ARBA00000707"/>
    </source>
</evidence>
<organism evidence="10 11">
    <name type="scientific">Diversispora eburnea</name>
    <dbReference type="NCBI Taxonomy" id="1213867"/>
    <lineage>
        <taxon>Eukaryota</taxon>
        <taxon>Fungi</taxon>
        <taxon>Fungi incertae sedis</taxon>
        <taxon>Mucoromycota</taxon>
        <taxon>Glomeromycotina</taxon>
        <taxon>Glomeromycetes</taxon>
        <taxon>Diversisporales</taxon>
        <taxon>Diversisporaceae</taxon>
        <taxon>Diversispora</taxon>
    </lineage>
</organism>
<sequence>KLPKQNLDKAFEKDPALETSYRNLKKQVEEILTEAENAANILKARDDEKEEITQKQEIIRMPEPHSFSRSSAEANIDTSNQPSKIPISPSTTQGLSPSPVYIVGNNMIGNITSTSNSNITSMVPINETSKNLKNNGFNPDSMKNLKNYNNNDKSNDLKFHNNTIQASELQKYLNMKEDSPKILVLDVRLRTEFEKDIENKLIFSPKHEKELFDDRHKFDLVVYHNQDSSYVTESKSAINKSIISHSSSIYNSNDTMQYLYKAIFDTEFTKRLKRSPVLLNGGFNAWYRLTGEAGIERNTDNTTKNITQNIIQINQNERENNNNLRSDENDRRILSSSPKEIIDSYDVNNFGSYIKSYMDFYSQPKFTIPPPNKPLPSPTSTTSQTNTSKSSNSSKSETSLKRRKTIFDHPYYSFIPNNDTQILMPNRPSPMEQNHHRLPTSESSFSQLGSGIGTTGLKNLGNTCFMNSIIQCLSGTVPFARYFLDGSYKRHINKVNPLGSKGVLVEAFAELIRVMWDDKYTFVSPILFKEAIGRFAPQFSGSDQHDSQEFLEFLLDGLHEDLNVKQKIKELTPTEEKQMESLHTGIVSEIMWERYLRKNNSVIVSLFQGQFRNQLICSSCKNTSTTYSEFMYLSLPIPKERKGEQVNLEMCLKNFVKEEILDGDNSWYCSRCECHRQATKQLTISRLPDVLLIHLKRFSFNGPFRDKLDTYVDFPIRNLDLTEYMPYEITQKTKNNIPGIGGLNNFNNLQQTGPYDLYAVSNHYGSLNGGHYTACVRNGYRQEWHNFDDSRVSVCDIKNVKSRAAYNLFYVRKSIK</sequence>
<dbReference type="PROSITE" id="PS50235">
    <property type="entry name" value="USP_3"/>
    <property type="match status" value="1"/>
</dbReference>
<feature type="region of interest" description="Disordered" evidence="8">
    <location>
        <begin position="65"/>
        <end position="96"/>
    </location>
</feature>
<comment type="catalytic activity">
    <reaction evidence="1 7">
        <text>Thiol-dependent hydrolysis of ester, thioester, amide, peptide and isopeptide bonds formed by the C-terminal Gly of ubiquitin (a 76-residue protein attached to proteins as an intracellular targeting signal).</text>
        <dbReference type="EC" id="3.4.19.12"/>
    </reaction>
</comment>
<dbReference type="Proteomes" id="UP000789706">
    <property type="component" value="Unassembled WGS sequence"/>
</dbReference>
<feature type="compositionally biased region" description="Polar residues" evidence="8">
    <location>
        <begin position="67"/>
        <end position="96"/>
    </location>
</feature>
<evidence type="ECO:0000259" key="9">
    <source>
        <dbReference type="PROSITE" id="PS50235"/>
    </source>
</evidence>
<dbReference type="InterPro" id="IPR050185">
    <property type="entry name" value="Ub_carboxyl-term_hydrolase"/>
</dbReference>
<dbReference type="InterPro" id="IPR001394">
    <property type="entry name" value="Peptidase_C19_UCH"/>
</dbReference>
<gene>
    <name evidence="10" type="ORF">DEBURN_LOCUS7999</name>
</gene>
<protein>
    <recommendedName>
        <fullName evidence="7">Ubiquitin carboxyl-terminal hydrolase</fullName>
        <ecNumber evidence="7">3.4.19.12</ecNumber>
    </recommendedName>
</protein>
<dbReference type="InterPro" id="IPR038765">
    <property type="entry name" value="Papain-like_cys_pep_sf"/>
</dbReference>
<dbReference type="EC" id="3.4.19.12" evidence="7"/>
<evidence type="ECO:0000256" key="7">
    <source>
        <dbReference type="RuleBase" id="RU366025"/>
    </source>
</evidence>
<dbReference type="InterPro" id="IPR018200">
    <property type="entry name" value="USP_CS"/>
</dbReference>
<dbReference type="AlphaFoldDB" id="A0A9N9G0P2"/>
<dbReference type="PANTHER" id="PTHR21646:SF95">
    <property type="entry name" value="UBIQUITIN CARBOXYL-TERMINAL HYDROLASE 4-RELATED"/>
    <property type="match status" value="1"/>
</dbReference>
<evidence type="ECO:0000256" key="5">
    <source>
        <dbReference type="ARBA" id="ARBA00022801"/>
    </source>
</evidence>
<name>A0A9N9G0P2_9GLOM</name>
<dbReference type="PROSITE" id="PS00973">
    <property type="entry name" value="USP_2"/>
    <property type="match status" value="1"/>
</dbReference>